<dbReference type="AlphaFoldDB" id="A0A267FMM6"/>
<evidence type="ECO:0000313" key="5">
    <source>
        <dbReference type="EMBL" id="PAA75055.1"/>
    </source>
</evidence>
<feature type="compositionally biased region" description="Low complexity" evidence="2">
    <location>
        <begin position="352"/>
        <end position="363"/>
    </location>
</feature>
<name>A0A267FMM6_9PLAT</name>
<dbReference type="PROSITE" id="PS51294">
    <property type="entry name" value="HTH_MYB"/>
    <property type="match status" value="1"/>
</dbReference>
<gene>
    <name evidence="5" type="ORF">BOX15_Mlig017644g1</name>
</gene>
<dbReference type="CDD" id="cd11660">
    <property type="entry name" value="SANT_TRF"/>
    <property type="match status" value="1"/>
</dbReference>
<evidence type="ECO:0000259" key="3">
    <source>
        <dbReference type="PROSITE" id="PS50090"/>
    </source>
</evidence>
<evidence type="ECO:0000256" key="1">
    <source>
        <dbReference type="ARBA" id="ARBA00023242"/>
    </source>
</evidence>
<organism evidence="5 6">
    <name type="scientific">Macrostomum lignano</name>
    <dbReference type="NCBI Taxonomy" id="282301"/>
    <lineage>
        <taxon>Eukaryota</taxon>
        <taxon>Metazoa</taxon>
        <taxon>Spiralia</taxon>
        <taxon>Lophotrochozoa</taxon>
        <taxon>Platyhelminthes</taxon>
        <taxon>Rhabditophora</taxon>
        <taxon>Macrostomorpha</taxon>
        <taxon>Macrostomida</taxon>
        <taxon>Macrostomidae</taxon>
        <taxon>Macrostomum</taxon>
    </lineage>
</organism>
<feature type="domain" description="Myb-like" evidence="3">
    <location>
        <begin position="469"/>
        <end position="522"/>
    </location>
</feature>
<dbReference type="InterPro" id="IPR017930">
    <property type="entry name" value="Myb_dom"/>
</dbReference>
<accession>A0A267FMM6</accession>
<evidence type="ECO:0000313" key="6">
    <source>
        <dbReference type="Proteomes" id="UP000215902"/>
    </source>
</evidence>
<feature type="compositionally biased region" description="Low complexity" evidence="2">
    <location>
        <begin position="403"/>
        <end position="424"/>
    </location>
</feature>
<sequence>MQAPRCLFRICFEPLLKQPDSPKYLHQYVLSLRHLLECNDELGFSTRAQWLEYLQSALLAACRLFALCSRTAAQSAWPHISKSHLSKIRRAVIEGLTQLNRVLRNPSPELVAAWKLLSSAGESVNLGELDNQLTAWFNRIGSSGLALLSAQTARAGALDSTPDLEKRQLCQARQLFEHLGVRNLQEASASLGNGMEQFLRCLSAGTEASDTDCELFRNCANKLQSGLRTALDELEATALKAIVAASSAAASPTEPAAAPEQPAVVAAPLPTAAATKRSVHPAASRSCQQPQKAAATSEECGGSGGSGGSGVYRRLLRCSMNTPAVSESLMDIGVDATSTPSPRKQPMLRQNAAPEQQQQQPQETAINSNPPVVVIDNSANDRNSSKNKGNSTNRSNSDKPAGSGNNNNNNSSSSSSISSDGISSDPDDVQVVQSSPNASSAAAARPGASRRPVLDLSQEMRGRFTSSASSVRQRRPWNERDSFLLYIGHARYGSDWVNIRNRLLSHAARTNVQIKDRWRNMLNRNIPGRISRRLRQLGFSDEDVRAVEIEDLMEQLRSDLDLRSIFL</sequence>
<feature type="region of interest" description="Disordered" evidence="2">
    <location>
        <begin position="334"/>
        <end position="470"/>
    </location>
</feature>
<dbReference type="OrthoDB" id="608866at2759"/>
<keyword evidence="6" id="KW-1185">Reference proteome</keyword>
<dbReference type="PROSITE" id="PS50090">
    <property type="entry name" value="MYB_LIKE"/>
    <property type="match status" value="1"/>
</dbReference>
<proteinExistence type="predicted"/>
<dbReference type="EMBL" id="NIVC01000906">
    <property type="protein sequence ID" value="PAA75055.1"/>
    <property type="molecule type" value="Genomic_DNA"/>
</dbReference>
<protein>
    <submittedName>
        <fullName evidence="5">Uncharacterized protein</fullName>
    </submittedName>
</protein>
<feature type="compositionally biased region" description="Low complexity" evidence="2">
    <location>
        <begin position="434"/>
        <end position="451"/>
    </location>
</feature>
<dbReference type="Pfam" id="PF13921">
    <property type="entry name" value="Myb_DNA-bind_6"/>
    <property type="match status" value="1"/>
</dbReference>
<keyword evidence="1" id="KW-0539">Nucleus</keyword>
<dbReference type="Gene3D" id="1.10.10.60">
    <property type="entry name" value="Homeodomain-like"/>
    <property type="match status" value="1"/>
</dbReference>
<comment type="caution">
    <text evidence="5">The sequence shown here is derived from an EMBL/GenBank/DDBJ whole genome shotgun (WGS) entry which is preliminary data.</text>
</comment>
<evidence type="ECO:0000259" key="4">
    <source>
        <dbReference type="PROSITE" id="PS51294"/>
    </source>
</evidence>
<dbReference type="SUPFAM" id="SSF46689">
    <property type="entry name" value="Homeodomain-like"/>
    <property type="match status" value="1"/>
</dbReference>
<dbReference type="InterPro" id="IPR009057">
    <property type="entry name" value="Homeodomain-like_sf"/>
</dbReference>
<feature type="compositionally biased region" description="Polar residues" evidence="2">
    <location>
        <begin position="377"/>
        <end position="395"/>
    </location>
</feature>
<feature type="domain" description="HTH myb-type" evidence="4">
    <location>
        <begin position="469"/>
        <end position="526"/>
    </location>
</feature>
<dbReference type="InterPro" id="IPR052450">
    <property type="entry name" value="TRBD-Containing_Protein"/>
</dbReference>
<dbReference type="PANTHER" id="PTHR46734">
    <property type="entry name" value="TELOMERIC REPEAT-BINDING FACTOR 1 TERF1"/>
    <property type="match status" value="1"/>
</dbReference>
<dbReference type="SMART" id="SM00717">
    <property type="entry name" value="SANT"/>
    <property type="match status" value="1"/>
</dbReference>
<dbReference type="InterPro" id="IPR001005">
    <property type="entry name" value="SANT/Myb"/>
</dbReference>
<dbReference type="Proteomes" id="UP000215902">
    <property type="component" value="Unassembled WGS sequence"/>
</dbReference>
<dbReference type="PANTHER" id="PTHR46734:SF1">
    <property type="entry name" value="TELOMERIC REPEAT-BINDING FACTOR 1"/>
    <property type="match status" value="1"/>
</dbReference>
<evidence type="ECO:0000256" key="2">
    <source>
        <dbReference type="SAM" id="MobiDB-lite"/>
    </source>
</evidence>
<reference evidence="5 6" key="1">
    <citation type="submission" date="2017-06" db="EMBL/GenBank/DDBJ databases">
        <title>A platform for efficient transgenesis in Macrostomum lignano, a flatworm model organism for stem cell research.</title>
        <authorList>
            <person name="Berezikov E."/>
        </authorList>
    </citation>
    <scope>NUCLEOTIDE SEQUENCE [LARGE SCALE GENOMIC DNA]</scope>
    <source>
        <strain evidence="5">DV1</strain>
        <tissue evidence="5">Whole organism</tissue>
    </source>
</reference>